<protein>
    <submittedName>
        <fullName evidence="1">Uncharacterized protein</fullName>
    </submittedName>
</protein>
<proteinExistence type="predicted"/>
<reference evidence="1" key="1">
    <citation type="submission" date="2023-04" db="EMBL/GenBank/DDBJ databases">
        <title>Draft Genome sequencing of Naganishia species isolated from polar environments using Oxford Nanopore Technology.</title>
        <authorList>
            <person name="Leo P."/>
            <person name="Venkateswaran K."/>
        </authorList>
    </citation>
    <scope>NUCLEOTIDE SEQUENCE</scope>
    <source>
        <strain evidence="1">DBVPG 5303</strain>
    </source>
</reference>
<accession>A0ACC2XG30</accession>
<organism evidence="1 2">
    <name type="scientific">Naganishia onofrii</name>
    <dbReference type="NCBI Taxonomy" id="1851511"/>
    <lineage>
        <taxon>Eukaryota</taxon>
        <taxon>Fungi</taxon>
        <taxon>Dikarya</taxon>
        <taxon>Basidiomycota</taxon>
        <taxon>Agaricomycotina</taxon>
        <taxon>Tremellomycetes</taxon>
        <taxon>Filobasidiales</taxon>
        <taxon>Filobasidiaceae</taxon>
        <taxon>Naganishia</taxon>
    </lineage>
</organism>
<gene>
    <name evidence="1" type="ORF">QFC24_004048</name>
</gene>
<comment type="caution">
    <text evidence="1">The sequence shown here is derived from an EMBL/GenBank/DDBJ whole genome shotgun (WGS) entry which is preliminary data.</text>
</comment>
<dbReference type="EMBL" id="JASBWV010000013">
    <property type="protein sequence ID" value="KAJ9123009.1"/>
    <property type="molecule type" value="Genomic_DNA"/>
</dbReference>
<sequence>MSEPTGTKVLKSYKVVLFGTYALDAITMSYGMSPESTAAILRLFQHRPGSRTGQEYGADGRTKLLLEAHFRLIESFCIMAAGVITRDLPTGGSRTRQQSSPFLDVNLYRTAASHYRALLQIIPANQTNFGCNVQTPCIERRGKLSASAFNTDVLALVAYNSASEVLEAHARRRYLPLPLPIVNHLGHTPHKLNKAEVDRLKFFWVNSERVSRAFDPQNMTLTTVFEAVRPQTFVSTRVINRKILLFEKMNNLTSNLLNDFKLVLRMNIPGPQDPNPAFRSRELVNDTGQVDVSLQNYRKAAATICIQITDLDEYGLVRKDLKGIIVWLADDDRQIIKVLGRIPLREDIEFKMTPNDCETFRRIGCLLRVASYHIAINQLFKQADGPLYNANLSFPPAPLDAAAKYLDISASETHGVNQQPQWRRLEPCWQQVFSGNTKESTELDLRAGEAAYHALPSSKREQRELKIWKGQHAVSRANDSPTGVPCTFHQQFVAHGRASQIG</sequence>
<name>A0ACC2XG30_9TREE</name>
<evidence type="ECO:0000313" key="2">
    <source>
        <dbReference type="Proteomes" id="UP001234202"/>
    </source>
</evidence>
<keyword evidence="2" id="KW-1185">Reference proteome</keyword>
<evidence type="ECO:0000313" key="1">
    <source>
        <dbReference type="EMBL" id="KAJ9123009.1"/>
    </source>
</evidence>
<dbReference type="Proteomes" id="UP001234202">
    <property type="component" value="Unassembled WGS sequence"/>
</dbReference>